<keyword evidence="5" id="KW-1185">Reference proteome</keyword>
<dbReference type="InterPro" id="IPR004559">
    <property type="entry name" value="HemW-like"/>
</dbReference>
<comment type="similarity">
    <text evidence="1">Belongs to the anaerobic coproporphyrinogen-III oxidase family. HemW subfamily.</text>
</comment>
<dbReference type="InterPro" id="IPR058240">
    <property type="entry name" value="rSAM_sf"/>
</dbReference>
<accession>A0A5M6I957</accession>
<evidence type="ECO:0000256" key="2">
    <source>
        <dbReference type="RuleBase" id="RU364116"/>
    </source>
</evidence>
<dbReference type="PANTHER" id="PTHR13932">
    <property type="entry name" value="COPROPORPHYRINIGEN III OXIDASE"/>
    <property type="match status" value="1"/>
</dbReference>
<comment type="caution">
    <text evidence="4">The sequence shown here is derived from an EMBL/GenBank/DDBJ whole genome shotgun (WGS) entry which is preliminary data.</text>
</comment>
<dbReference type="NCBIfam" id="TIGR00539">
    <property type="entry name" value="hemN_rel"/>
    <property type="match status" value="1"/>
</dbReference>
<keyword evidence="2" id="KW-0408">Iron</keyword>
<keyword evidence="2" id="KW-0349">Heme</keyword>
<dbReference type="GO" id="GO:0005737">
    <property type="term" value="C:cytoplasm"/>
    <property type="evidence" value="ECO:0007669"/>
    <property type="project" value="UniProtKB-SubCell"/>
</dbReference>
<evidence type="ECO:0000313" key="5">
    <source>
        <dbReference type="Proteomes" id="UP000324065"/>
    </source>
</evidence>
<dbReference type="Pfam" id="PF04055">
    <property type="entry name" value="Radical_SAM"/>
    <property type="match status" value="1"/>
</dbReference>
<name>A0A5M6I957_9PROT</name>
<proteinExistence type="inferred from homology"/>
<keyword evidence="2" id="KW-0143">Chaperone</keyword>
<dbReference type="RefSeq" id="WP_150063083.1">
    <property type="nucleotide sequence ID" value="NZ_JACHII010000004.1"/>
</dbReference>
<dbReference type="InterPro" id="IPR007197">
    <property type="entry name" value="rSAM"/>
</dbReference>
<comment type="subcellular location">
    <subcellularLocation>
        <location evidence="2">Cytoplasm</location>
    </subcellularLocation>
</comment>
<sequence length="400" mass="43388">MIQAPRATPDDHVGAGGNADPHDEGFGLYVHWPWCLSKCPYCDFNSHVIDAPDPEAWAAAYVREMETQADTAPRRPLTSVFFGGGTPSLMSPVTVERVLSAAARLWPLAEDVEITLEANPGAVDRDRFRDLRTAGVNRLSLGVQALDDAALRFLGRRHDATEALAALDLARTTFPRVSYDLIYARPGQTPETWAAELDRALSFGPDHLSLYQLTIEKGTAFFAAHRDGAFTLPDEDTAADLFDLTQSHTAAAGLPAYEISNHARPGAECRHNLVYWRGGDYVGIGPGAHGRVTGTATRCIASPAGWRAQVDRLGHGVQARDPLAPADRAVEQLLMGLRLTEGVHAGRFERLCGVPLRAALDADGLAEMEALDFVRWNGPWLRATAEGRTRLNGVLARLTA</sequence>
<dbReference type="Proteomes" id="UP000324065">
    <property type="component" value="Unassembled WGS sequence"/>
</dbReference>
<dbReference type="SFLD" id="SFLDS00029">
    <property type="entry name" value="Radical_SAM"/>
    <property type="match status" value="1"/>
</dbReference>
<keyword evidence="2" id="KW-0411">Iron-sulfur</keyword>
<keyword evidence="2" id="KW-0004">4Fe-4S</keyword>
<keyword evidence="2" id="KW-0963">Cytoplasm</keyword>
<keyword evidence="2" id="KW-0949">S-adenosyl-L-methionine</keyword>
<dbReference type="Pfam" id="PF06969">
    <property type="entry name" value="HemN_C"/>
    <property type="match status" value="1"/>
</dbReference>
<dbReference type="OrthoDB" id="9808022at2"/>
<dbReference type="SFLD" id="SFLDG01065">
    <property type="entry name" value="anaerobic_coproporphyrinogen-I"/>
    <property type="match status" value="1"/>
</dbReference>
<dbReference type="Gene3D" id="3.30.750.200">
    <property type="match status" value="1"/>
</dbReference>
<dbReference type="SFLD" id="SFLDF00562">
    <property type="entry name" value="HemN-like__clustered_with_heat"/>
    <property type="match status" value="1"/>
</dbReference>
<keyword evidence="2" id="KW-0479">Metal-binding</keyword>
<dbReference type="InterPro" id="IPR034505">
    <property type="entry name" value="Coproporphyrinogen-III_oxidase"/>
</dbReference>
<dbReference type="GO" id="GO:0006779">
    <property type="term" value="P:porphyrin-containing compound biosynthetic process"/>
    <property type="evidence" value="ECO:0007669"/>
    <property type="project" value="InterPro"/>
</dbReference>
<gene>
    <name evidence="4" type="ORF">F1188_14115</name>
</gene>
<evidence type="ECO:0000256" key="1">
    <source>
        <dbReference type="ARBA" id="ARBA00006100"/>
    </source>
</evidence>
<evidence type="ECO:0000259" key="3">
    <source>
        <dbReference type="PROSITE" id="PS51918"/>
    </source>
</evidence>
<dbReference type="PANTHER" id="PTHR13932:SF5">
    <property type="entry name" value="RADICAL S-ADENOSYL METHIONINE DOMAIN-CONTAINING PROTEIN 1, MITOCHONDRIAL"/>
    <property type="match status" value="1"/>
</dbReference>
<dbReference type="GO" id="GO:0046872">
    <property type="term" value="F:metal ion binding"/>
    <property type="evidence" value="ECO:0007669"/>
    <property type="project" value="UniProtKB-UniRule"/>
</dbReference>
<comment type="function">
    <text evidence="2">Probably acts as a heme chaperone, transferring heme to an unknown acceptor. Binds one molecule of heme per monomer, possibly covalently. Binds 1 [4Fe-4S] cluster. The cluster is coordinated with 3 cysteines and an exchangeable S-adenosyl-L-methionine.</text>
</comment>
<dbReference type="GO" id="GO:0051539">
    <property type="term" value="F:4 iron, 4 sulfur cluster binding"/>
    <property type="evidence" value="ECO:0007669"/>
    <property type="project" value="UniProtKB-UniRule"/>
</dbReference>
<evidence type="ECO:0000313" key="4">
    <source>
        <dbReference type="EMBL" id="KAA5604751.1"/>
    </source>
</evidence>
<dbReference type="GO" id="GO:0004109">
    <property type="term" value="F:coproporphyrinogen oxidase activity"/>
    <property type="evidence" value="ECO:0007669"/>
    <property type="project" value="InterPro"/>
</dbReference>
<feature type="domain" description="Radical SAM core" evidence="3">
    <location>
        <begin position="20"/>
        <end position="252"/>
    </location>
</feature>
<protein>
    <recommendedName>
        <fullName evidence="2">Heme chaperone HemW</fullName>
    </recommendedName>
</protein>
<dbReference type="CDD" id="cd01335">
    <property type="entry name" value="Radical_SAM"/>
    <property type="match status" value="1"/>
</dbReference>
<dbReference type="SUPFAM" id="SSF102114">
    <property type="entry name" value="Radical SAM enzymes"/>
    <property type="match status" value="1"/>
</dbReference>
<dbReference type="InterPro" id="IPR006638">
    <property type="entry name" value="Elp3/MiaA/NifB-like_rSAM"/>
</dbReference>
<dbReference type="SMART" id="SM00729">
    <property type="entry name" value="Elp3"/>
    <property type="match status" value="1"/>
</dbReference>
<dbReference type="PROSITE" id="PS51918">
    <property type="entry name" value="RADICAL_SAM"/>
    <property type="match status" value="1"/>
</dbReference>
<dbReference type="EMBL" id="VWPJ01000014">
    <property type="protein sequence ID" value="KAA5604751.1"/>
    <property type="molecule type" value="Genomic_DNA"/>
</dbReference>
<organism evidence="4 5">
    <name type="scientific">Roseospira marina</name>
    <dbReference type="NCBI Taxonomy" id="140057"/>
    <lineage>
        <taxon>Bacteria</taxon>
        <taxon>Pseudomonadati</taxon>
        <taxon>Pseudomonadota</taxon>
        <taxon>Alphaproteobacteria</taxon>
        <taxon>Rhodospirillales</taxon>
        <taxon>Rhodospirillaceae</taxon>
        <taxon>Roseospira</taxon>
    </lineage>
</organism>
<reference evidence="4 5" key="1">
    <citation type="submission" date="2019-09" db="EMBL/GenBank/DDBJ databases">
        <title>Genome sequence of Roseospira marina, one of the more divergent members of the non-sulfur purple photosynthetic bacterial family, the Rhodospirillaceae.</title>
        <authorList>
            <person name="Meyer T."/>
            <person name="Kyndt J."/>
        </authorList>
    </citation>
    <scope>NUCLEOTIDE SEQUENCE [LARGE SCALE GENOMIC DNA]</scope>
    <source>
        <strain evidence="4 5">DSM 15113</strain>
    </source>
</reference>
<dbReference type="AlphaFoldDB" id="A0A5M6I957"/>
<dbReference type="SFLD" id="SFLDF00288">
    <property type="entry name" value="HemN-like__clustered_with_nucl"/>
    <property type="match status" value="1"/>
</dbReference>
<dbReference type="InterPro" id="IPR010723">
    <property type="entry name" value="HemN_C"/>
</dbReference>